<dbReference type="EMBL" id="ASPP01050191">
    <property type="protein sequence ID" value="ETN97291.1"/>
    <property type="molecule type" value="Genomic_DNA"/>
</dbReference>
<name>X6L8C4_RETFI</name>
<keyword evidence="2" id="KW-1185">Reference proteome</keyword>
<proteinExistence type="predicted"/>
<organism evidence="1 2">
    <name type="scientific">Reticulomyxa filosa</name>
    <dbReference type="NCBI Taxonomy" id="46433"/>
    <lineage>
        <taxon>Eukaryota</taxon>
        <taxon>Sar</taxon>
        <taxon>Rhizaria</taxon>
        <taxon>Retaria</taxon>
        <taxon>Foraminifera</taxon>
        <taxon>Monothalamids</taxon>
        <taxon>Reticulomyxidae</taxon>
        <taxon>Reticulomyxa</taxon>
    </lineage>
</organism>
<dbReference type="AlphaFoldDB" id="X6L8C4"/>
<dbReference type="Proteomes" id="UP000023152">
    <property type="component" value="Unassembled WGS sequence"/>
</dbReference>
<protein>
    <submittedName>
        <fullName evidence="1">Uncharacterized protein</fullName>
    </submittedName>
</protein>
<accession>X6L8C4</accession>
<sequence length="145" mass="17686">MPLRVEKLEFVKNVHTHLQRFHHNWEKNKEQLGNVFQCLIDRFSYKKEDRYDRAELLGKFSMKWNKKQLDDAFNSLKHMLNRDDYYFYTEALGAITVKMSGKQFDRAFNYLISELDCERRNIYIDKYAYLLDEIAQKLDKKQMNI</sequence>
<gene>
    <name evidence="1" type="ORF">RFI_40240</name>
</gene>
<evidence type="ECO:0000313" key="1">
    <source>
        <dbReference type="EMBL" id="ETN97291.1"/>
    </source>
</evidence>
<evidence type="ECO:0000313" key="2">
    <source>
        <dbReference type="Proteomes" id="UP000023152"/>
    </source>
</evidence>
<feature type="non-terminal residue" evidence="1">
    <location>
        <position position="145"/>
    </location>
</feature>
<comment type="caution">
    <text evidence="1">The sequence shown here is derived from an EMBL/GenBank/DDBJ whole genome shotgun (WGS) entry which is preliminary data.</text>
</comment>
<reference evidence="1 2" key="1">
    <citation type="journal article" date="2013" name="Curr. Biol.">
        <title>The Genome of the Foraminiferan Reticulomyxa filosa.</title>
        <authorList>
            <person name="Glockner G."/>
            <person name="Hulsmann N."/>
            <person name="Schleicher M."/>
            <person name="Noegel A.A."/>
            <person name="Eichinger L."/>
            <person name="Gallinger C."/>
            <person name="Pawlowski J."/>
            <person name="Sierra R."/>
            <person name="Euteneuer U."/>
            <person name="Pillet L."/>
            <person name="Moustafa A."/>
            <person name="Platzer M."/>
            <person name="Groth M."/>
            <person name="Szafranski K."/>
            <person name="Schliwa M."/>
        </authorList>
    </citation>
    <scope>NUCLEOTIDE SEQUENCE [LARGE SCALE GENOMIC DNA]</scope>
</reference>